<dbReference type="EMBL" id="JBEGDD010000017">
    <property type="protein sequence ID" value="MEQ7156633.1"/>
    <property type="molecule type" value="Genomic_DNA"/>
</dbReference>
<protein>
    <recommendedName>
        <fullName evidence="4">TonB C-terminal domain-containing protein</fullName>
    </recommendedName>
</protein>
<proteinExistence type="predicted"/>
<evidence type="ECO:0000313" key="2">
    <source>
        <dbReference type="EMBL" id="MEQ7156633.1"/>
    </source>
</evidence>
<keyword evidence="3" id="KW-1185">Reference proteome</keyword>
<evidence type="ECO:0000313" key="3">
    <source>
        <dbReference type="Proteomes" id="UP001445732"/>
    </source>
</evidence>
<feature type="chain" id="PRO_5045256427" description="TonB C-terminal domain-containing protein" evidence="1">
    <location>
        <begin position="23"/>
        <end position="281"/>
    </location>
</feature>
<feature type="signal peptide" evidence="1">
    <location>
        <begin position="1"/>
        <end position="22"/>
    </location>
</feature>
<accession>A0ABV1NSK7</accession>
<dbReference type="Proteomes" id="UP001445732">
    <property type="component" value="Unassembled WGS sequence"/>
</dbReference>
<gene>
    <name evidence="2" type="ORF">ABN401_15570</name>
</gene>
<keyword evidence="1" id="KW-0732">Signal</keyword>
<evidence type="ECO:0008006" key="4">
    <source>
        <dbReference type="Google" id="ProtNLM"/>
    </source>
</evidence>
<organism evidence="2 3">
    <name type="scientific">Brevundimonas aurifodinae</name>
    <dbReference type="NCBI Taxonomy" id="1508312"/>
    <lineage>
        <taxon>Bacteria</taxon>
        <taxon>Pseudomonadati</taxon>
        <taxon>Pseudomonadota</taxon>
        <taxon>Alphaproteobacteria</taxon>
        <taxon>Caulobacterales</taxon>
        <taxon>Caulobacteraceae</taxon>
        <taxon>Brevundimonas</taxon>
    </lineage>
</organism>
<name>A0ABV1NSK7_9CAUL</name>
<reference evidence="2 3" key="1">
    <citation type="submission" date="2024-06" db="EMBL/GenBank/DDBJ databases">
        <title>Brevundimonas sp. C11.</title>
        <authorList>
            <person name="Maltman C."/>
        </authorList>
    </citation>
    <scope>NUCLEOTIDE SEQUENCE [LARGE SCALE GENOMIC DNA]</scope>
    <source>
        <strain evidence="2 3">C11</strain>
    </source>
</reference>
<sequence length="281" mass="30373">MAIRSRTLVAVALAAFASGVLAQETTDDWDATVDAERRLTAAQLEFSNGLGIAVRCVGGRYDALIGGLPPAAEGVETRVLTLRFGEDSPFEQRWNVTRNPNLAVSELPAPFARALRRGGSLQVMLPGAGEGGRNLRYVLDLPPSSAAIDRTLEACDRPLVDPRDAEIQPVDGSLPEGIQWERPPQVEFPSRNRYESGFAVISCLTRPDGRLRECVVESEHPIDGGFGQATLASTEGARVRNAADRAGALPVRRIIYRTNFRDGAVGADAYIAPSSRLRRQP</sequence>
<evidence type="ECO:0000256" key="1">
    <source>
        <dbReference type="SAM" id="SignalP"/>
    </source>
</evidence>
<comment type="caution">
    <text evidence="2">The sequence shown here is derived from an EMBL/GenBank/DDBJ whole genome shotgun (WGS) entry which is preliminary data.</text>
</comment>